<accession>A0A0L7LV74</accession>
<dbReference type="PANTHER" id="PTHR11629:SF61">
    <property type="entry name" value="V-TYPE PROTON ATPASE SUBUNIT A"/>
    <property type="match status" value="1"/>
</dbReference>
<dbReference type="Pfam" id="PF01496">
    <property type="entry name" value="V_ATPase_I"/>
    <property type="match status" value="3"/>
</dbReference>
<comment type="caution">
    <text evidence="9">The sequence shown here is derived from an EMBL/GenBank/DDBJ whole genome shotgun (WGS) entry which is preliminary data.</text>
</comment>
<protein>
    <recommendedName>
        <fullName evidence="8">V-type proton ATPase subunit a</fullName>
    </recommendedName>
</protein>
<dbReference type="GO" id="GO:0046961">
    <property type="term" value="F:proton-transporting ATPase activity, rotational mechanism"/>
    <property type="evidence" value="ECO:0007669"/>
    <property type="project" value="InterPro"/>
</dbReference>
<dbReference type="GO" id="GO:0033179">
    <property type="term" value="C:proton-transporting V-type ATPase, V0 domain"/>
    <property type="evidence" value="ECO:0007669"/>
    <property type="project" value="InterPro"/>
</dbReference>
<evidence type="ECO:0000256" key="6">
    <source>
        <dbReference type="ARBA" id="ARBA00023065"/>
    </source>
</evidence>
<evidence type="ECO:0000313" key="9">
    <source>
        <dbReference type="EMBL" id="KOB79413.1"/>
    </source>
</evidence>
<dbReference type="GO" id="GO:0051117">
    <property type="term" value="F:ATPase binding"/>
    <property type="evidence" value="ECO:0007669"/>
    <property type="project" value="TreeGrafter"/>
</dbReference>
<keyword evidence="5 8" id="KW-1133">Transmembrane helix</keyword>
<feature type="transmembrane region" description="Helical" evidence="8">
    <location>
        <begin position="373"/>
        <end position="395"/>
    </location>
</feature>
<dbReference type="STRING" id="104452.A0A0L7LV74"/>
<evidence type="ECO:0000256" key="1">
    <source>
        <dbReference type="ARBA" id="ARBA00004141"/>
    </source>
</evidence>
<gene>
    <name evidence="9" type="ORF">OBRU01_00352</name>
</gene>
<evidence type="ECO:0000256" key="4">
    <source>
        <dbReference type="ARBA" id="ARBA00022692"/>
    </source>
</evidence>
<keyword evidence="8" id="KW-0375">Hydrogen ion transport</keyword>
<comment type="function">
    <text evidence="8">Essential component of the vacuolar proton pump (V-ATPase), a multimeric enzyme that catalyzes the translocation of protons across the membranes. Required for assembly and activity of the V-ATPase.</text>
</comment>
<keyword evidence="7 8" id="KW-0472">Membrane</keyword>
<evidence type="ECO:0000256" key="2">
    <source>
        <dbReference type="ARBA" id="ARBA00009904"/>
    </source>
</evidence>
<comment type="caution">
    <text evidence="8">Lacks conserved residue(s) required for the propagation of feature annotation.</text>
</comment>
<keyword evidence="4 8" id="KW-0812">Transmembrane</keyword>
<evidence type="ECO:0000313" key="10">
    <source>
        <dbReference type="Proteomes" id="UP000037510"/>
    </source>
</evidence>
<dbReference type="InterPro" id="IPR002490">
    <property type="entry name" value="V-ATPase_116kDa_su"/>
</dbReference>
<reference evidence="9 10" key="1">
    <citation type="journal article" date="2015" name="Genome Biol. Evol.">
        <title>The genome of winter moth (Operophtera brumata) provides a genomic perspective on sexual dimorphism and phenology.</title>
        <authorList>
            <person name="Derks M.F."/>
            <person name="Smit S."/>
            <person name="Salis L."/>
            <person name="Schijlen E."/>
            <person name="Bossers A."/>
            <person name="Mateman C."/>
            <person name="Pijl A.S."/>
            <person name="de Ridder D."/>
            <person name="Groenen M.A."/>
            <person name="Visser M.E."/>
            <person name="Megens H.J."/>
        </authorList>
    </citation>
    <scope>NUCLEOTIDE SEQUENCE [LARGE SCALE GENOMIC DNA]</scope>
    <source>
        <strain evidence="9">WM2013NL</strain>
        <tissue evidence="9">Head and thorax</tissue>
    </source>
</reference>
<dbReference type="GO" id="GO:0007035">
    <property type="term" value="P:vacuolar acidification"/>
    <property type="evidence" value="ECO:0007669"/>
    <property type="project" value="TreeGrafter"/>
</dbReference>
<dbReference type="AlphaFoldDB" id="A0A0L7LV74"/>
<dbReference type="EMBL" id="JTDY01000015">
    <property type="protein sequence ID" value="KOB79413.1"/>
    <property type="molecule type" value="Genomic_DNA"/>
</dbReference>
<comment type="subcellular location">
    <subcellularLocation>
        <location evidence="1">Membrane</location>
        <topology evidence="1">Multi-pass membrane protein</topology>
    </subcellularLocation>
</comment>
<name>A0A0L7LV74_OPEBR</name>
<comment type="similarity">
    <text evidence="2 8">Belongs to the V-ATPase 116 kDa subunit family.</text>
</comment>
<dbReference type="GO" id="GO:0005886">
    <property type="term" value="C:plasma membrane"/>
    <property type="evidence" value="ECO:0007669"/>
    <property type="project" value="TreeGrafter"/>
</dbReference>
<evidence type="ECO:0000256" key="7">
    <source>
        <dbReference type="ARBA" id="ARBA00023136"/>
    </source>
</evidence>
<organism evidence="9 10">
    <name type="scientific">Operophtera brumata</name>
    <name type="common">Winter moth</name>
    <name type="synonym">Phalaena brumata</name>
    <dbReference type="NCBI Taxonomy" id="104452"/>
    <lineage>
        <taxon>Eukaryota</taxon>
        <taxon>Metazoa</taxon>
        <taxon>Ecdysozoa</taxon>
        <taxon>Arthropoda</taxon>
        <taxon>Hexapoda</taxon>
        <taxon>Insecta</taxon>
        <taxon>Pterygota</taxon>
        <taxon>Neoptera</taxon>
        <taxon>Endopterygota</taxon>
        <taxon>Lepidoptera</taxon>
        <taxon>Glossata</taxon>
        <taxon>Ditrysia</taxon>
        <taxon>Geometroidea</taxon>
        <taxon>Geometridae</taxon>
        <taxon>Larentiinae</taxon>
        <taxon>Operophtera</taxon>
    </lineage>
</organism>
<sequence length="497" mass="56996">MERKLRWVWGELAEPPPLPKPSRRILSPREINILEERIDYIEGEIQEITRNAHNLKSDYLSLIELKLLIEKMQTFFQDHSAARKISASVQIYNNEAVIGHLGFIAGVVATSRVPCFEKMLWRISHGNIFFKQAQIDQPLRDPITGHELQKAVFVVFFHGEQIKLRVKKVCHGFQATLYPCPATYKEQQEMLSGVDARIKDLEIIKLRVKKVCHGFQATLYPCPATYKEQQEMLSGVDTRIKDLDIVNQTEQHRSLVLRNIARDISNWMVVVRKEKAIYHTLNMFSMDIVKKCLIAECWVPKDDIYLAQKALDNGVNLIDSYGIASYREANPDTAYGTFCAPSVLIIFINMMLFKKAEDKPPCPKYMYSGQEQVQQTFIALAFMCVPVMLFGKPVYQMMKARKQKQYQQGVESGEVIEKDPQEDGLGELMITQAIHTIEYVLGTVSHTASYLRLWALVEFMSKFYEGQGYAFTPFSFAAILEQEVEEEKSKANGAPLE</sequence>
<evidence type="ECO:0000256" key="5">
    <source>
        <dbReference type="ARBA" id="ARBA00022989"/>
    </source>
</evidence>
<keyword evidence="10" id="KW-1185">Reference proteome</keyword>
<feature type="transmembrane region" description="Helical" evidence="8">
    <location>
        <begin position="334"/>
        <end position="353"/>
    </location>
</feature>
<evidence type="ECO:0000256" key="3">
    <source>
        <dbReference type="ARBA" id="ARBA00022448"/>
    </source>
</evidence>
<keyword evidence="3 8" id="KW-0813">Transport</keyword>
<evidence type="ECO:0000256" key="8">
    <source>
        <dbReference type="RuleBase" id="RU361189"/>
    </source>
</evidence>
<proteinExistence type="inferred from homology"/>
<dbReference type="PANTHER" id="PTHR11629">
    <property type="entry name" value="VACUOLAR PROTON ATPASES"/>
    <property type="match status" value="1"/>
</dbReference>
<keyword evidence="6 8" id="KW-0406">Ion transport</keyword>
<dbReference type="GO" id="GO:0016471">
    <property type="term" value="C:vacuolar proton-transporting V-type ATPase complex"/>
    <property type="evidence" value="ECO:0007669"/>
    <property type="project" value="TreeGrafter"/>
</dbReference>
<dbReference type="Proteomes" id="UP000037510">
    <property type="component" value="Unassembled WGS sequence"/>
</dbReference>